<feature type="transmembrane region" description="Helical" evidence="2">
    <location>
        <begin position="442"/>
        <end position="466"/>
    </location>
</feature>
<keyword evidence="2" id="KW-1133">Transmembrane helix</keyword>
<evidence type="ECO:0000313" key="4">
    <source>
        <dbReference type="Proteomes" id="UP000191056"/>
    </source>
</evidence>
<dbReference type="STRING" id="225345.CLCHR_44020"/>
<evidence type="ECO:0000256" key="2">
    <source>
        <dbReference type="SAM" id="Phobius"/>
    </source>
</evidence>
<sequence>MNKTKRYVSLIIEILLIISIIFAVLSVFIKGILFNKNIYLTIFNENGTYQYIKETIYEKMDKVIGAKNVDISMKESIITDEDIKKEADNAIEGVIQYLKTGDRDEVKPVDTTIYKERVKEILNTILDTSSNKSSNELSFNDTLETTNITSSENELNLRNMALRKDNIQYNNMVYTKSNSKNGQDSILIEKLMTPNEAKSKVQSLLKEKGLTIEQARQKMIEKGITEAEAIKILEGYGISVDENSIPPGSGTIENEKDQTSGGLNDNENKKNEASNNIENNSAVNSSESANGSNIGKSFLGELQQEILNEIANNDGSNLQEKISKIEDRAIGKLDIIIDNEMQKFSVDKLMQSNTFEVLAKMTSLFTKMFWVFMVLPFMLITLLVKLNNRGLQSYLVYTGRSFIISGLVMLIIFLGAYISKFYENINISIVYFQDIIVVTAKYFLSILSALGAVTLLIGLVMLIPVIKNILVNKFRN</sequence>
<protein>
    <submittedName>
        <fullName evidence="3">Uncharacterized protein</fullName>
    </submittedName>
</protein>
<feature type="compositionally biased region" description="Low complexity" evidence="1">
    <location>
        <begin position="273"/>
        <end position="290"/>
    </location>
</feature>
<evidence type="ECO:0000256" key="1">
    <source>
        <dbReference type="SAM" id="MobiDB-lite"/>
    </source>
</evidence>
<keyword evidence="4" id="KW-1185">Reference proteome</keyword>
<name>A0A1V4ICV1_9CLOT</name>
<feature type="transmembrane region" description="Helical" evidence="2">
    <location>
        <begin position="7"/>
        <end position="29"/>
    </location>
</feature>
<comment type="caution">
    <text evidence="3">The sequence shown here is derived from an EMBL/GenBank/DDBJ whole genome shotgun (WGS) entry which is preliminary data.</text>
</comment>
<feature type="transmembrane region" description="Helical" evidence="2">
    <location>
        <begin position="399"/>
        <end position="422"/>
    </location>
</feature>
<feature type="transmembrane region" description="Helical" evidence="2">
    <location>
        <begin position="368"/>
        <end position="387"/>
    </location>
</feature>
<proteinExistence type="predicted"/>
<reference evidence="3 4" key="1">
    <citation type="submission" date="2017-03" db="EMBL/GenBank/DDBJ databases">
        <title>Genome sequence of Clostridium chromiireducens DSM 23318.</title>
        <authorList>
            <person name="Poehlein A."/>
            <person name="Daniel R."/>
        </authorList>
    </citation>
    <scope>NUCLEOTIDE SEQUENCE [LARGE SCALE GENOMIC DNA]</scope>
    <source>
        <strain evidence="3 4">DSM 23318</strain>
    </source>
</reference>
<gene>
    <name evidence="3" type="ORF">CLCHR_44020</name>
</gene>
<organism evidence="3 4">
    <name type="scientific">Clostridium chromiireducens</name>
    <dbReference type="NCBI Taxonomy" id="225345"/>
    <lineage>
        <taxon>Bacteria</taxon>
        <taxon>Bacillati</taxon>
        <taxon>Bacillota</taxon>
        <taxon>Clostridia</taxon>
        <taxon>Eubacteriales</taxon>
        <taxon>Clostridiaceae</taxon>
        <taxon>Clostridium</taxon>
    </lineage>
</organism>
<evidence type="ECO:0000313" key="3">
    <source>
        <dbReference type="EMBL" id="OPJ57465.1"/>
    </source>
</evidence>
<dbReference type="EMBL" id="MZGT01000096">
    <property type="protein sequence ID" value="OPJ57465.1"/>
    <property type="molecule type" value="Genomic_DNA"/>
</dbReference>
<accession>A0A1V4ICV1</accession>
<dbReference type="RefSeq" id="WP_079442016.1">
    <property type="nucleotide sequence ID" value="NZ_MZGT01000096.1"/>
</dbReference>
<dbReference type="OrthoDB" id="1938648at2"/>
<dbReference type="AlphaFoldDB" id="A0A1V4ICV1"/>
<dbReference type="Proteomes" id="UP000191056">
    <property type="component" value="Unassembled WGS sequence"/>
</dbReference>
<feature type="region of interest" description="Disordered" evidence="1">
    <location>
        <begin position="244"/>
        <end position="290"/>
    </location>
</feature>
<keyword evidence="2" id="KW-0812">Transmembrane</keyword>
<keyword evidence="2" id="KW-0472">Membrane</keyword>